<dbReference type="PANTHER" id="PTHR13379">
    <property type="entry name" value="UNCHARACTERIZED DUF1308"/>
    <property type="match status" value="1"/>
</dbReference>
<comment type="caution">
    <text evidence="2">The sequence shown here is derived from an EMBL/GenBank/DDBJ whole genome shotgun (WGS) entry which is preliminary data.</text>
</comment>
<reference evidence="2" key="1">
    <citation type="submission" date="2023-03" db="EMBL/GenBank/DDBJ databases">
        <title>Massive genome expansion in bonnet fungi (Mycena s.s.) driven by repeated elements and novel gene families across ecological guilds.</title>
        <authorList>
            <consortium name="Lawrence Berkeley National Laboratory"/>
            <person name="Harder C.B."/>
            <person name="Miyauchi S."/>
            <person name="Viragh M."/>
            <person name="Kuo A."/>
            <person name="Thoen E."/>
            <person name="Andreopoulos B."/>
            <person name="Lu D."/>
            <person name="Skrede I."/>
            <person name="Drula E."/>
            <person name="Henrissat B."/>
            <person name="Morin E."/>
            <person name="Kohler A."/>
            <person name="Barry K."/>
            <person name="LaButti K."/>
            <person name="Morin E."/>
            <person name="Salamov A."/>
            <person name="Lipzen A."/>
            <person name="Mereny Z."/>
            <person name="Hegedus B."/>
            <person name="Baldrian P."/>
            <person name="Stursova M."/>
            <person name="Weitz H."/>
            <person name="Taylor A."/>
            <person name="Grigoriev I.V."/>
            <person name="Nagy L.G."/>
            <person name="Martin F."/>
            <person name="Kauserud H."/>
        </authorList>
    </citation>
    <scope>NUCLEOTIDE SEQUENCE</scope>
    <source>
        <strain evidence="2">CBHHK002</strain>
    </source>
</reference>
<dbReference type="EMBL" id="JARIHO010000005">
    <property type="protein sequence ID" value="KAJ7361038.1"/>
    <property type="molecule type" value="Genomic_DNA"/>
</dbReference>
<name>A0AAD7AKH2_9AGAR</name>
<proteinExistence type="predicted"/>
<dbReference type="PANTHER" id="PTHR13379:SF0">
    <property type="entry name" value="UPF0415 PROTEIN C7ORF25"/>
    <property type="match status" value="1"/>
</dbReference>
<dbReference type="AlphaFoldDB" id="A0AAD7AKH2"/>
<dbReference type="Proteomes" id="UP001218218">
    <property type="component" value="Unassembled WGS sequence"/>
</dbReference>
<feature type="compositionally biased region" description="Polar residues" evidence="1">
    <location>
        <begin position="522"/>
        <end position="532"/>
    </location>
</feature>
<evidence type="ECO:0000313" key="2">
    <source>
        <dbReference type="EMBL" id="KAJ7361038.1"/>
    </source>
</evidence>
<keyword evidence="3" id="KW-1185">Reference proteome</keyword>
<accession>A0AAD7AKH2</accession>
<evidence type="ECO:0000256" key="1">
    <source>
        <dbReference type="SAM" id="MobiDB-lite"/>
    </source>
</evidence>
<feature type="region of interest" description="Disordered" evidence="1">
    <location>
        <begin position="127"/>
        <end position="146"/>
    </location>
</feature>
<feature type="region of interest" description="Disordered" evidence="1">
    <location>
        <begin position="496"/>
        <end position="535"/>
    </location>
</feature>
<organism evidence="2 3">
    <name type="scientific">Mycena albidolilacea</name>
    <dbReference type="NCBI Taxonomy" id="1033008"/>
    <lineage>
        <taxon>Eukaryota</taxon>
        <taxon>Fungi</taxon>
        <taxon>Dikarya</taxon>
        <taxon>Basidiomycota</taxon>
        <taxon>Agaricomycotina</taxon>
        <taxon>Agaricomycetes</taxon>
        <taxon>Agaricomycetidae</taxon>
        <taxon>Agaricales</taxon>
        <taxon>Marasmiineae</taxon>
        <taxon>Mycenaceae</taxon>
        <taxon>Mycena</taxon>
    </lineage>
</organism>
<protein>
    <submittedName>
        <fullName evidence="2">Uncharacterized protein</fullName>
    </submittedName>
</protein>
<sequence>MAPPPHHELHLLHKNLQNIYDALLNFKPLAGVPPILDSSIDADPNDDGQWLRHENIPGLKKLRESIKFDIDILEKACRGLSFLSDAASEHEPPISTHAPYLVSVYHEILAAPPPIVSVFKFLQLNPSEGGDRRHQKGTRRPPSTKVDVVADNGRRWIRINTIKNAGILAELREIDSYLTDSDSESDSDDPDYRPSLAQTEFDNSILQMGRVLLEAANANPIAGVDGPEIPRVTLRLTRLDVSPFRANGEANDPRIAHTVQCLRDMGIDVELGERLETEVLPPIPRAPVAPPIPLQPTRQINLDLSVLVALVSDLTHSSLPSSVEEATARFLPPRRYREWVKPDRQGGDGPETMGVVSQDIVKHSRSLTMHLLQEMGRGLLQEISDKISELPGPVEFWTSDEARDRCLRIVSRIGGEGEVRRAEALFPPDTVSAADAAALFWQDSRYPPNFIPLLPIRIYPVPPLPPVEGAPEPHALFFRSMTQVCRDFLAQDAAAQAHASNGRSQQPRSEGHSAVDGDLPQAVNTTKVNSRLSPHAVKSMMRGAELGWTTLTTTKSSVKALLREIKAARLAGRLVEDVEQASDSPNPHDTAAAIWIVDPRNLQCFV</sequence>
<gene>
    <name evidence="2" type="ORF">DFH08DRAFT_684753</name>
</gene>
<evidence type="ECO:0000313" key="3">
    <source>
        <dbReference type="Proteomes" id="UP001218218"/>
    </source>
</evidence>